<feature type="compositionally biased region" description="Basic and acidic residues" evidence="2">
    <location>
        <begin position="668"/>
        <end position="677"/>
    </location>
</feature>
<reference evidence="4 5" key="1">
    <citation type="submission" date="2018-06" db="EMBL/GenBank/DDBJ databases">
        <title>Genome Sequence of the Brown Rot Fungal Pathogen Monilinia fructigena.</title>
        <authorList>
            <person name="Landi L."/>
            <person name="De Miccolis Angelini R.M."/>
            <person name="Pollastro S."/>
            <person name="Abate D."/>
            <person name="Faretra F."/>
            <person name="Romanazzi G."/>
        </authorList>
    </citation>
    <scope>NUCLEOTIDE SEQUENCE [LARGE SCALE GENOMIC DNA]</scope>
    <source>
        <strain evidence="4 5">Mfrg269</strain>
    </source>
</reference>
<feature type="region of interest" description="Disordered" evidence="2">
    <location>
        <begin position="634"/>
        <end position="677"/>
    </location>
</feature>
<evidence type="ECO:0000259" key="3">
    <source>
        <dbReference type="PROSITE" id="PS50071"/>
    </source>
</evidence>
<dbReference type="EMBL" id="QKRW01000020">
    <property type="protein sequence ID" value="RAL63309.1"/>
    <property type="molecule type" value="Genomic_DNA"/>
</dbReference>
<dbReference type="CDD" id="cd00086">
    <property type="entry name" value="homeodomain"/>
    <property type="match status" value="1"/>
</dbReference>
<evidence type="ECO:0000256" key="2">
    <source>
        <dbReference type="SAM" id="MobiDB-lite"/>
    </source>
</evidence>
<protein>
    <recommendedName>
        <fullName evidence="3">Homeobox domain-containing protein</fullName>
    </recommendedName>
</protein>
<dbReference type="Proteomes" id="UP000249056">
    <property type="component" value="Unassembled WGS sequence"/>
</dbReference>
<gene>
    <name evidence="4" type="ORF">DID88_004385</name>
</gene>
<dbReference type="Gene3D" id="1.10.10.60">
    <property type="entry name" value="Homeodomain-like"/>
    <property type="match status" value="1"/>
</dbReference>
<keyword evidence="1" id="KW-0238">DNA-binding</keyword>
<organism evidence="4 5">
    <name type="scientific">Monilinia fructigena</name>
    <dbReference type="NCBI Taxonomy" id="38457"/>
    <lineage>
        <taxon>Eukaryota</taxon>
        <taxon>Fungi</taxon>
        <taxon>Dikarya</taxon>
        <taxon>Ascomycota</taxon>
        <taxon>Pezizomycotina</taxon>
        <taxon>Leotiomycetes</taxon>
        <taxon>Helotiales</taxon>
        <taxon>Sclerotiniaceae</taxon>
        <taxon>Monilinia</taxon>
    </lineage>
</organism>
<dbReference type="InterPro" id="IPR001356">
    <property type="entry name" value="HD"/>
</dbReference>
<dbReference type="SUPFAM" id="SSF46689">
    <property type="entry name" value="Homeodomain-like"/>
    <property type="match status" value="1"/>
</dbReference>
<evidence type="ECO:0000256" key="1">
    <source>
        <dbReference type="PROSITE-ProRule" id="PRU00108"/>
    </source>
</evidence>
<evidence type="ECO:0000313" key="5">
    <source>
        <dbReference type="Proteomes" id="UP000249056"/>
    </source>
</evidence>
<dbReference type="GO" id="GO:0003677">
    <property type="term" value="F:DNA binding"/>
    <property type="evidence" value="ECO:0007669"/>
    <property type="project" value="UniProtKB-UniRule"/>
</dbReference>
<dbReference type="SMART" id="SM00389">
    <property type="entry name" value="HOX"/>
    <property type="match status" value="1"/>
</dbReference>
<feature type="DNA-binding region" description="Homeobox" evidence="1">
    <location>
        <begin position="69"/>
        <end position="128"/>
    </location>
</feature>
<comment type="caution">
    <text evidence="4">The sequence shown here is derived from an EMBL/GenBank/DDBJ whole genome shotgun (WGS) entry which is preliminary data.</text>
</comment>
<dbReference type="OrthoDB" id="3544959at2759"/>
<comment type="subcellular location">
    <subcellularLocation>
        <location evidence="1">Nucleus</location>
    </subcellularLocation>
</comment>
<name>A0A395IY92_9HELO</name>
<sequence length="677" mass="74976">MPKDAQHVAWLDAAYLTFPATDKSWKGRTKDFADACNAAHLPVTAQGIDGVDSQIVGRHFSECRAKTENIPRAVRMTPEQNDVLQDAYILDPYPPPGGRMLIMQQTGLNYKQVKHWYEQKAKVLRKQSGVSASHTASNRYATQMWREYNKDERGYVEKLRNGSICPVTGKNLTQQGPQINRSTQSTFNKSNSHTVQPNLGSVEHGMTLGIGPQPAQHLEQAGYYPMPTQALNQMNQHGLSSIQNTQNYMQMQAQSQANNMPPHHINTMHLLQINDMLPPQIHNAPSIPMNTMPPHHGIYPVANVFGVGPDYPEYDLQQAAYPESNIANNLGPNTNPAYQDYSHLPFSNHQYGKTPANYQSAISGDQFAAQSFPAPEKPQNQRKDPVNVPRVEYRFAKKFLHQKPESVAPSRKRTLAIDGDDVEDTPRPEKRHRKMDLVQKLPLTPSESDMSNAGPFSESNQAIPHKEIGATPRKRGVVSVENKIGSNGQSTKHSRKHMKQLPSVEYQRRHGLNFDLSEEHANGAVDTVMKFSCSSLNSFEWSYSSDNLRLANQDGNAGGDAGKILQESNISPIIPAEIINPSLKKLKAPRNEQPISNTASNAMGISGNSFPGIEYSNLEAAYTQDADSSTIFARPTGPAAESMHSEDGEFDIDSGDYSIELPAQEIPLTEKSHVAST</sequence>
<accession>A0A395IY92</accession>
<dbReference type="AlphaFoldDB" id="A0A395IY92"/>
<keyword evidence="1" id="KW-0371">Homeobox</keyword>
<evidence type="ECO:0000313" key="4">
    <source>
        <dbReference type="EMBL" id="RAL63309.1"/>
    </source>
</evidence>
<feature type="region of interest" description="Disordered" evidence="2">
    <location>
        <begin position="167"/>
        <end position="194"/>
    </location>
</feature>
<proteinExistence type="predicted"/>
<feature type="domain" description="Homeobox" evidence="3">
    <location>
        <begin position="67"/>
        <end position="127"/>
    </location>
</feature>
<keyword evidence="5" id="KW-1185">Reference proteome</keyword>
<dbReference type="GO" id="GO:0005634">
    <property type="term" value="C:nucleus"/>
    <property type="evidence" value="ECO:0007669"/>
    <property type="project" value="UniProtKB-SubCell"/>
</dbReference>
<dbReference type="PROSITE" id="PS50071">
    <property type="entry name" value="HOMEOBOX_2"/>
    <property type="match status" value="1"/>
</dbReference>
<dbReference type="InterPro" id="IPR009057">
    <property type="entry name" value="Homeodomain-like_sf"/>
</dbReference>
<feature type="compositionally biased region" description="Polar residues" evidence="2">
    <location>
        <begin position="170"/>
        <end position="194"/>
    </location>
</feature>
<keyword evidence="1" id="KW-0539">Nucleus</keyword>
<feature type="region of interest" description="Disordered" evidence="2">
    <location>
        <begin position="403"/>
        <end position="432"/>
    </location>
</feature>